<dbReference type="PROSITE" id="PS51352">
    <property type="entry name" value="THIOREDOXIN_2"/>
    <property type="match status" value="1"/>
</dbReference>
<evidence type="ECO:0000259" key="3">
    <source>
        <dbReference type="PROSITE" id="PS51352"/>
    </source>
</evidence>
<evidence type="ECO:0000313" key="4">
    <source>
        <dbReference type="EMBL" id="SAL48386.1"/>
    </source>
</evidence>
<dbReference type="InterPro" id="IPR013766">
    <property type="entry name" value="Thioredoxin_domain"/>
</dbReference>
<evidence type="ECO:0000256" key="2">
    <source>
        <dbReference type="SAM" id="Phobius"/>
    </source>
</evidence>
<dbReference type="AlphaFoldDB" id="A0A158HVP5"/>
<feature type="domain" description="Thioredoxin" evidence="3">
    <location>
        <begin position="126"/>
        <end position="263"/>
    </location>
</feature>
<dbReference type="InterPro" id="IPR017937">
    <property type="entry name" value="Thioredoxin_CS"/>
</dbReference>
<dbReference type="GO" id="GO:0016209">
    <property type="term" value="F:antioxidant activity"/>
    <property type="evidence" value="ECO:0007669"/>
    <property type="project" value="InterPro"/>
</dbReference>
<keyword evidence="4" id="KW-0413">Isomerase</keyword>
<keyword evidence="2" id="KW-0472">Membrane</keyword>
<dbReference type="PANTHER" id="PTHR42852">
    <property type="entry name" value="THIOL:DISULFIDE INTERCHANGE PROTEIN DSBE"/>
    <property type="match status" value="1"/>
</dbReference>
<dbReference type="GO" id="GO:0015036">
    <property type="term" value="F:disulfide oxidoreductase activity"/>
    <property type="evidence" value="ECO:0007669"/>
    <property type="project" value="UniProtKB-ARBA"/>
</dbReference>
<proteinExistence type="predicted"/>
<dbReference type="GO" id="GO:0016853">
    <property type="term" value="F:isomerase activity"/>
    <property type="evidence" value="ECO:0007669"/>
    <property type="project" value="UniProtKB-KW"/>
</dbReference>
<feature type="transmembrane region" description="Helical" evidence="2">
    <location>
        <begin position="103"/>
        <end position="126"/>
    </location>
</feature>
<dbReference type="CDD" id="cd02966">
    <property type="entry name" value="TlpA_like_family"/>
    <property type="match status" value="1"/>
</dbReference>
<dbReference type="OrthoDB" id="9811352at2"/>
<feature type="transmembrane region" description="Helical" evidence="2">
    <location>
        <begin position="6"/>
        <end position="28"/>
    </location>
</feature>
<accession>A0A158HVP5</accession>
<evidence type="ECO:0000313" key="5">
    <source>
        <dbReference type="Proteomes" id="UP000054893"/>
    </source>
</evidence>
<dbReference type="Gene3D" id="3.40.30.10">
    <property type="entry name" value="Glutaredoxin"/>
    <property type="match status" value="1"/>
</dbReference>
<feature type="transmembrane region" description="Helical" evidence="2">
    <location>
        <begin position="40"/>
        <end position="60"/>
    </location>
</feature>
<dbReference type="Proteomes" id="UP000054893">
    <property type="component" value="Unassembled WGS sequence"/>
</dbReference>
<dbReference type="PROSITE" id="PS00194">
    <property type="entry name" value="THIOREDOXIN_1"/>
    <property type="match status" value="1"/>
</dbReference>
<reference evidence="4 5" key="1">
    <citation type="submission" date="2016-01" db="EMBL/GenBank/DDBJ databases">
        <authorList>
            <person name="Oliw E.H."/>
        </authorList>
    </citation>
    <scope>NUCLEOTIDE SEQUENCE [LARGE SCALE GENOMIC DNA]</scope>
    <source>
        <strain evidence="4">LMG 22029</strain>
    </source>
</reference>
<keyword evidence="2" id="KW-0812">Transmembrane</keyword>
<organism evidence="4 5">
    <name type="scientific">Caballeronia sordidicola</name>
    <name type="common">Burkholderia sordidicola</name>
    <dbReference type="NCBI Taxonomy" id="196367"/>
    <lineage>
        <taxon>Bacteria</taxon>
        <taxon>Pseudomonadati</taxon>
        <taxon>Pseudomonadota</taxon>
        <taxon>Betaproteobacteria</taxon>
        <taxon>Burkholderiales</taxon>
        <taxon>Burkholderiaceae</taxon>
        <taxon>Caballeronia</taxon>
    </lineage>
</organism>
<feature type="transmembrane region" description="Helical" evidence="2">
    <location>
        <begin position="80"/>
        <end position="96"/>
    </location>
</feature>
<dbReference type="PANTHER" id="PTHR42852:SF18">
    <property type="entry name" value="CHROMOSOME UNDETERMINED SCAFFOLD_47, WHOLE GENOME SHOTGUN SEQUENCE"/>
    <property type="match status" value="1"/>
</dbReference>
<dbReference type="EMBL" id="FCOC02000021">
    <property type="protein sequence ID" value="SAL48386.1"/>
    <property type="molecule type" value="Genomic_DNA"/>
</dbReference>
<dbReference type="InterPro" id="IPR036249">
    <property type="entry name" value="Thioredoxin-like_sf"/>
</dbReference>
<keyword evidence="2" id="KW-1133">Transmembrane helix</keyword>
<dbReference type="RefSeq" id="WP_060858126.1">
    <property type="nucleotide sequence ID" value="NZ_FCOC02000021.1"/>
</dbReference>
<keyword evidence="1" id="KW-0676">Redox-active center</keyword>
<dbReference type="Pfam" id="PF00578">
    <property type="entry name" value="AhpC-TSA"/>
    <property type="match status" value="1"/>
</dbReference>
<sequence length="271" mass="29617">MNVGLFTLPIAPLVFLVSVVVALLAGWIFRKGHTDVDGAIFTSVFIALIVARLSFAWRYLPAYKDDLWKILDYRDQGFDSVPGLMAGACLVIFFAARRRAMRVPLLAAVISGSFVWGGATVAMGVVRSSGTIPVVSLLNMEGVRQPLSKGNGRPVVLNLWATWCPPCQAEMPVLEEAQRNIRGIEIVFVNQGETREVVDAYLHSRGIGIKNAFLDPQLTVAKAVAARAYPTTLFYDAQGHLLSAHLGQFSRATFMQAMEQFYPDIAASVAQ</sequence>
<gene>
    <name evidence="4" type="ORF">AWB64_05087</name>
</gene>
<dbReference type="InterPro" id="IPR000866">
    <property type="entry name" value="AhpC/TSA"/>
</dbReference>
<name>A0A158HVP5_CABSO</name>
<dbReference type="InterPro" id="IPR050553">
    <property type="entry name" value="Thioredoxin_ResA/DsbE_sf"/>
</dbReference>
<protein>
    <submittedName>
        <fullName evidence="4">Thiol-disulfide isomerase/thioredoxin-like protein</fullName>
    </submittedName>
</protein>
<evidence type="ECO:0000256" key="1">
    <source>
        <dbReference type="ARBA" id="ARBA00023284"/>
    </source>
</evidence>
<dbReference type="SUPFAM" id="SSF52833">
    <property type="entry name" value="Thioredoxin-like"/>
    <property type="match status" value="1"/>
</dbReference>